<dbReference type="EMBL" id="JBEPSB010000038">
    <property type="protein sequence ID" value="MET4563337.1"/>
    <property type="molecule type" value="Genomic_DNA"/>
</dbReference>
<accession>A0ABV2PQV6</accession>
<gene>
    <name evidence="2" type="ORF">ABIA69_004534</name>
</gene>
<keyword evidence="1" id="KW-0812">Transmembrane</keyword>
<dbReference type="RefSeq" id="WP_354473185.1">
    <property type="nucleotide sequence ID" value="NZ_JBEPSB010000038.1"/>
</dbReference>
<evidence type="ECO:0000313" key="3">
    <source>
        <dbReference type="Proteomes" id="UP001549363"/>
    </source>
</evidence>
<evidence type="ECO:0000313" key="2">
    <source>
        <dbReference type="EMBL" id="MET4563337.1"/>
    </source>
</evidence>
<keyword evidence="1" id="KW-0472">Membrane</keyword>
<name>A0ABV2PQV6_9BACI</name>
<feature type="transmembrane region" description="Helical" evidence="1">
    <location>
        <begin position="12"/>
        <end position="36"/>
    </location>
</feature>
<organism evidence="2 3">
    <name type="scientific">Lysinibacillus parviboronicapiens</name>
    <dbReference type="NCBI Taxonomy" id="436516"/>
    <lineage>
        <taxon>Bacteria</taxon>
        <taxon>Bacillati</taxon>
        <taxon>Bacillota</taxon>
        <taxon>Bacilli</taxon>
        <taxon>Bacillales</taxon>
        <taxon>Bacillaceae</taxon>
        <taxon>Lysinibacillus</taxon>
    </lineage>
</organism>
<proteinExistence type="predicted"/>
<protein>
    <submittedName>
        <fullName evidence="2">Uncharacterized protein</fullName>
    </submittedName>
</protein>
<comment type="caution">
    <text evidence="2">The sequence shown here is derived from an EMBL/GenBank/DDBJ whole genome shotgun (WGS) entry which is preliminary data.</text>
</comment>
<dbReference type="Proteomes" id="UP001549363">
    <property type="component" value="Unassembled WGS sequence"/>
</dbReference>
<keyword evidence="1" id="KW-1133">Transmembrane helix</keyword>
<sequence>MFDFIRSLDMNVVTLVSGALSMIGGALGAFGAYLVARHQINNEKIEFKARSVKLARPTIICLEFIGEASLERTKMHTEARLLETDFYKRIQDKSKFIKFVVIKHTGIKSHILACEIEIYMDPEIHRKTDSIIKSFMGAVERDTEIFIPVPSVFDGENIRSRTNQVKITFETMENENIEYIYDIRSGVEQYYLITNRKRKLLKEINLSAGVWLMPGKQYDK</sequence>
<reference evidence="2 3" key="1">
    <citation type="submission" date="2024-06" db="EMBL/GenBank/DDBJ databases">
        <title>Sorghum-associated microbial communities from plants grown in Nebraska, USA.</title>
        <authorList>
            <person name="Schachtman D."/>
        </authorList>
    </citation>
    <scope>NUCLEOTIDE SEQUENCE [LARGE SCALE GENOMIC DNA]</scope>
    <source>
        <strain evidence="2 3">736</strain>
    </source>
</reference>
<evidence type="ECO:0000256" key="1">
    <source>
        <dbReference type="SAM" id="Phobius"/>
    </source>
</evidence>
<keyword evidence="3" id="KW-1185">Reference proteome</keyword>